<reference evidence="2" key="1">
    <citation type="journal article" date="2012" name="Science">
        <title>Fermentation, hydrogen, and sulfur metabolism in multiple uncultivated bacterial phyla.</title>
        <authorList>
            <person name="Wrighton K.C."/>
            <person name="Thomas B.C."/>
            <person name="Sharon I."/>
            <person name="Miller C.S."/>
            <person name="Castelle C.J."/>
            <person name="VerBerkmoes N.C."/>
            <person name="Wilkins M.J."/>
            <person name="Hettich R.L."/>
            <person name="Lipton M.S."/>
            <person name="Williams K.H."/>
            <person name="Long P.E."/>
            <person name="Banfield J.F."/>
        </authorList>
    </citation>
    <scope>NUCLEOTIDE SEQUENCE [LARGE SCALE GENOMIC DNA]</scope>
</reference>
<feature type="transmembrane region" description="Helical" evidence="1">
    <location>
        <begin position="120"/>
        <end position="138"/>
    </location>
</feature>
<keyword evidence="1" id="KW-0812">Transmembrane</keyword>
<name>K2FWL4_9BACT</name>
<proteinExistence type="predicted"/>
<organism evidence="2">
    <name type="scientific">uncultured bacterium</name>
    <name type="common">gcode 4</name>
    <dbReference type="NCBI Taxonomy" id="1234023"/>
    <lineage>
        <taxon>Bacteria</taxon>
        <taxon>environmental samples</taxon>
    </lineage>
</organism>
<sequence length="140" mass="16206">MIQSAVEIFESEMARTFHFLALISCMEERFFSNRKFFGANMTHGKLSSINAREPCFSSQVGRAWELRYDISLNLRLASYAIGSSRCLHKKKNCLYSVSSFAITLIPSEVRMTSSIAFGRFLSSLIICLYFWWLSHFLFQK</sequence>
<gene>
    <name evidence="2" type="ORF">ACD_3C00215G0001</name>
</gene>
<protein>
    <submittedName>
        <fullName evidence="2">Uncharacterized protein</fullName>
    </submittedName>
</protein>
<evidence type="ECO:0000313" key="2">
    <source>
        <dbReference type="EMBL" id="EKE27383.1"/>
    </source>
</evidence>
<dbReference type="AlphaFoldDB" id="K2FWL4"/>
<accession>K2FWL4</accession>
<comment type="caution">
    <text evidence="2">The sequence shown here is derived from an EMBL/GenBank/DDBJ whole genome shotgun (WGS) entry which is preliminary data.</text>
</comment>
<dbReference type="EMBL" id="AMFJ01000489">
    <property type="protein sequence ID" value="EKE27383.1"/>
    <property type="molecule type" value="Genomic_DNA"/>
</dbReference>
<evidence type="ECO:0000256" key="1">
    <source>
        <dbReference type="SAM" id="Phobius"/>
    </source>
</evidence>
<keyword evidence="1" id="KW-1133">Transmembrane helix</keyword>
<keyword evidence="1" id="KW-0472">Membrane</keyword>